<sequence>MPKFFTSDCVISNLSRIEPGKDVFKATIDGRQIERLVMEPEVHQYLTGVGKDTKNRVWFFAPGFKKALIIGGIENAAGERQVIKSKLSHKLYNLTIRPACAGFLFWFASWLVLVIPVALYAYNVAEKSWKGPGATIYNIINPIGIYGGIAVAIGLSFSAWHLYKKLANLEAWQSGDTTAYTKVVKPAFGSGLAAKSRAESIG</sequence>
<keyword evidence="1" id="KW-1133">Transmembrane helix</keyword>
<evidence type="ECO:0000313" key="4">
    <source>
        <dbReference type="Proteomes" id="UP000185990"/>
    </source>
</evidence>
<keyword evidence="1" id="KW-0812">Transmembrane</keyword>
<dbReference type="Proteomes" id="UP000186677">
    <property type="component" value="Unassembled WGS sequence"/>
</dbReference>
<feature type="transmembrane region" description="Helical" evidence="1">
    <location>
        <begin position="99"/>
        <end position="123"/>
    </location>
</feature>
<organism evidence="2 4">
    <name type="scientific">Pseudomonas versuta</name>
    <dbReference type="NCBI Taxonomy" id="1788301"/>
    <lineage>
        <taxon>Bacteria</taxon>
        <taxon>Pseudomonadati</taxon>
        <taxon>Pseudomonadota</taxon>
        <taxon>Gammaproteobacteria</taxon>
        <taxon>Pseudomonadales</taxon>
        <taxon>Pseudomonadaceae</taxon>
        <taxon>Pseudomonas</taxon>
    </lineage>
</organism>
<keyword evidence="1" id="KW-0472">Membrane</keyword>
<keyword evidence="5" id="KW-1185">Reference proteome</keyword>
<reference evidence="2 4" key="1">
    <citation type="submission" date="2016-11" db="EMBL/GenBank/DDBJ databases">
        <title>Draft genome of Pseudomonas versuta A4R1.12.</title>
        <authorList>
            <person name="See-Too W.-S."/>
        </authorList>
    </citation>
    <scope>NUCLEOTIDE SEQUENCE [LARGE SCALE GENOMIC DNA]</scope>
    <source>
        <strain evidence="2 4">A4R1.12</strain>
    </source>
</reference>
<comment type="caution">
    <text evidence="2">The sequence shown here is derived from an EMBL/GenBank/DDBJ whole genome shotgun (WGS) entry which is preliminary data.</text>
</comment>
<evidence type="ECO:0000256" key="1">
    <source>
        <dbReference type="SAM" id="Phobius"/>
    </source>
</evidence>
<reference evidence="3 5" key="2">
    <citation type="submission" date="2016-11" db="EMBL/GenBank/DDBJ databases">
        <title>Draft genome of Pseudomonas versuta A4R1.5.</title>
        <authorList>
            <person name="See-Too W.-S."/>
        </authorList>
    </citation>
    <scope>NUCLEOTIDE SEQUENCE [LARGE SCALE GENOMIC DNA]</scope>
    <source>
        <strain evidence="3 5">A4R1.5</strain>
    </source>
</reference>
<proteinExistence type="predicted"/>
<dbReference type="Proteomes" id="UP000185990">
    <property type="component" value="Unassembled WGS sequence"/>
</dbReference>
<accession>A0A0M4QF73</accession>
<dbReference type="KEGG" id="ppsy:AOC04_07595"/>
<dbReference type="EMBL" id="MPJD01000028">
    <property type="protein sequence ID" value="OKA19917.1"/>
    <property type="molecule type" value="Genomic_DNA"/>
</dbReference>
<dbReference type="EMBL" id="MPJC01000007">
    <property type="protein sequence ID" value="OKA20809.1"/>
    <property type="molecule type" value="Genomic_DNA"/>
</dbReference>
<name>A0A0M4QF73_9PSED</name>
<accession>A0A1Q4KHU8</accession>
<dbReference type="RefSeq" id="WP_060692063.1">
    <property type="nucleotide sequence ID" value="NZ_CP012676.1"/>
</dbReference>
<gene>
    <name evidence="3" type="ORF">BOH73_13325</name>
    <name evidence="2" type="ORF">BOH74_17450</name>
</gene>
<protein>
    <submittedName>
        <fullName evidence="2">Uncharacterized protein</fullName>
    </submittedName>
</protein>
<dbReference type="OrthoDB" id="7030733at2"/>
<evidence type="ECO:0000313" key="5">
    <source>
        <dbReference type="Proteomes" id="UP000186677"/>
    </source>
</evidence>
<feature type="transmembrane region" description="Helical" evidence="1">
    <location>
        <begin position="143"/>
        <end position="163"/>
    </location>
</feature>
<evidence type="ECO:0000313" key="3">
    <source>
        <dbReference type="EMBL" id="OKA20809.1"/>
    </source>
</evidence>
<evidence type="ECO:0000313" key="2">
    <source>
        <dbReference type="EMBL" id="OKA19917.1"/>
    </source>
</evidence>
<dbReference type="AlphaFoldDB" id="A0A0M4QF73"/>